<evidence type="ECO:0000313" key="3">
    <source>
        <dbReference type="Proteomes" id="UP001190700"/>
    </source>
</evidence>
<protein>
    <submittedName>
        <fullName evidence="2">Uncharacterized protein</fullName>
    </submittedName>
</protein>
<feature type="compositionally biased region" description="Low complexity" evidence="1">
    <location>
        <begin position="15"/>
        <end position="30"/>
    </location>
</feature>
<feature type="region of interest" description="Disordered" evidence="1">
    <location>
        <begin position="1"/>
        <end position="30"/>
    </location>
</feature>
<organism evidence="2 3">
    <name type="scientific">Cymbomonas tetramitiformis</name>
    <dbReference type="NCBI Taxonomy" id="36881"/>
    <lineage>
        <taxon>Eukaryota</taxon>
        <taxon>Viridiplantae</taxon>
        <taxon>Chlorophyta</taxon>
        <taxon>Pyramimonadophyceae</taxon>
        <taxon>Pyramimonadales</taxon>
        <taxon>Pyramimonadaceae</taxon>
        <taxon>Cymbomonas</taxon>
    </lineage>
</organism>
<dbReference type="Proteomes" id="UP001190700">
    <property type="component" value="Unassembled WGS sequence"/>
</dbReference>
<reference evidence="2 3" key="1">
    <citation type="journal article" date="2015" name="Genome Biol. Evol.">
        <title>Comparative Genomics of a Bacterivorous Green Alga Reveals Evolutionary Causalities and Consequences of Phago-Mixotrophic Mode of Nutrition.</title>
        <authorList>
            <person name="Burns J.A."/>
            <person name="Paasch A."/>
            <person name="Narechania A."/>
            <person name="Kim E."/>
        </authorList>
    </citation>
    <scope>NUCLEOTIDE SEQUENCE [LARGE SCALE GENOMIC DNA]</scope>
    <source>
        <strain evidence="2 3">PLY_AMNH</strain>
    </source>
</reference>
<feature type="compositionally biased region" description="Gly residues" evidence="1">
    <location>
        <begin position="1019"/>
        <end position="1030"/>
    </location>
</feature>
<feature type="region of interest" description="Disordered" evidence="1">
    <location>
        <begin position="956"/>
        <end position="1042"/>
    </location>
</feature>
<comment type="caution">
    <text evidence="2">The sequence shown here is derived from an EMBL/GenBank/DDBJ whole genome shotgun (WGS) entry which is preliminary data.</text>
</comment>
<evidence type="ECO:0000313" key="2">
    <source>
        <dbReference type="EMBL" id="KAK3250209.1"/>
    </source>
</evidence>
<gene>
    <name evidence="2" type="ORF">CYMTET_40414</name>
</gene>
<accession>A0AAE0F3J3</accession>
<dbReference type="EMBL" id="LGRX02026846">
    <property type="protein sequence ID" value="KAK3250209.1"/>
    <property type="molecule type" value="Genomic_DNA"/>
</dbReference>
<keyword evidence="3" id="KW-1185">Reference proteome</keyword>
<proteinExistence type="predicted"/>
<evidence type="ECO:0000256" key="1">
    <source>
        <dbReference type="SAM" id="MobiDB-lite"/>
    </source>
</evidence>
<name>A0AAE0F3J3_9CHLO</name>
<sequence length="1320" mass="143541">MAELKARSQPWTRLGAAGAAGPAAEGQQEAIVEEEQAAGEVAADAGAAGAAAGAAAGGQQQAIVEEEQAAGEEAIMEEEQAAGDVAADAVAAGAAGGAAAGGQQQAIVEEEQAAGEVAADAGGQDVAEEQLGAGAANATLDGLLLDYLSDFSEEEEEVATQFREKQQKRKEKLAEIKAGAAALAARADAVIEGSVSAPCPSEDLQGIAKPKGRARAKAKGQPMAAGGGEQASPVGVESVRALLTDLRASISQDIMKETLFVGFIHCALACFIVHEKHEADPQREPPLSDYFQPGKGFNPFSVRTAYERYVPMGALLAELSFAEPPIGRLPSSHVEASALLQIDPRNRVEVWRKAVESNPSAEAITSKCLAGGVERNPWAKQHKDCHIDDEELDQFVRFLMFSEAFQQLSPQARDELGITSTRLSCYDRGCNQFEVALRLRVQELLENQEREEAFFLVIFVTVFSSYEYLKGKFLKNLVGNEKDPAPFFWPRREHWPQIEEHLLLMVKVEDATEGSVVLTEWFGMSPAYYGFGQAVDAERRHLLEALLAGKNSFNTALERTTAHGLFGDAKILAMEDLMDVETGQGVQDFLEWLTTPNSHQRLGKKPKPLGWGALWGNVVTARLVNTGLFPECDFVPALSSGSEKTLKAIFPRATGKGVRLVYPTLAVQAATRLRDLGWEGLGFLPAEVKKLPMSVLEHALCKAQSKGPTVGAAPHSWQDCLKSAFPEETELALVSSLLERTEPMDIAPSLAQECVQAFWDVVKADQAIEGAIGVVGKRCIELMERKCNMAKLLHLGVNTLNNAEGKTFWASLQECADFTDGLPKWIRGMILSSDRTRRNYLRLGVFVSEWPPEFVTRLATVCCDIARPNGRRIGVRGLVGFLKGDLTGWTSSEGQEELVKQISSHRTVWVAYDEGNRLLFEEDGADGSVVAAHQDPAEGGHAERFLQDVDLAELPTLPNDGARVSTEDGAPQDHGDGEPSVGADVEEDDEMPGLCTRRASRPTRSASLDATLDATLGNPGEGRAGAGGPAHGNRVRRARSTSRALGTIEPPEWIPPVVKNLLKDPTEYLDTLKVNNIKGWTPPYHDEFPGKVYEDKIVSTNPLFLVIDPKPDEVYYIYSAHRLLLEGWGYPKLPYLVVAVLPAPGSNRYFHNESSWEAFGKVMETLAPKLREEGNRNIMVDICNRRFSTHDLDKRCYATRAARLSVPALGKWFMETFTFPSETPPREWIHEENVLGQVFAEPVNFGDLWKASQWKVSNEAGLPSEPTLGDLILATAPKRVMAGTKQTARKSTGGKDRVALEKALICKTNTVASASQKKVK</sequence>